<keyword evidence="4" id="KW-1005">Bacterial flagellum biogenesis</keyword>
<dbReference type="NCBIfam" id="TIGR03824">
    <property type="entry name" value="FlgM_jcvi"/>
    <property type="match status" value="1"/>
</dbReference>
<evidence type="ECO:0000256" key="4">
    <source>
        <dbReference type="ARBA" id="ARBA00022795"/>
    </source>
</evidence>
<dbReference type="AlphaFoldDB" id="A0A238D872"/>
<protein>
    <recommendedName>
        <fullName evidence="2">Negative regulator of flagellin synthesis</fullName>
    </recommendedName>
    <alternativeName>
        <fullName evidence="8">Anti-sigma-28 factor</fullName>
    </alternativeName>
</protein>
<reference evidence="11 12" key="1">
    <citation type="submission" date="2016-06" db="EMBL/GenBank/DDBJ databases">
        <authorList>
            <person name="Kjaerup R.B."/>
            <person name="Dalgaard T.S."/>
            <person name="Juul-Madsen H.R."/>
        </authorList>
    </citation>
    <scope>NUCLEOTIDE SEQUENCE [LARGE SCALE GENOMIC DNA]</scope>
    <source>
        <strain evidence="11 12">DSM 16361</strain>
    </source>
</reference>
<dbReference type="GO" id="GO:0044781">
    <property type="term" value="P:bacterial-type flagellum organization"/>
    <property type="evidence" value="ECO:0007669"/>
    <property type="project" value="UniProtKB-KW"/>
</dbReference>
<proteinExistence type="inferred from homology"/>
<organism evidence="11 12">
    <name type="scientific">Thiomonas delicata</name>
    <name type="common">Thiomonas cuprina</name>
    <dbReference type="NCBI Taxonomy" id="364030"/>
    <lineage>
        <taxon>Bacteria</taxon>
        <taxon>Pseudomonadati</taxon>
        <taxon>Pseudomonadota</taxon>
        <taxon>Betaproteobacteria</taxon>
        <taxon>Burkholderiales</taxon>
        <taxon>Thiomonas</taxon>
    </lineage>
</organism>
<dbReference type="InterPro" id="IPR007412">
    <property type="entry name" value="FlgM"/>
</dbReference>
<gene>
    <name evidence="11" type="ORF">THIARS_80021</name>
</gene>
<evidence type="ECO:0000259" key="10">
    <source>
        <dbReference type="Pfam" id="PF04316"/>
    </source>
</evidence>
<evidence type="ECO:0000256" key="8">
    <source>
        <dbReference type="ARBA" id="ARBA00030117"/>
    </source>
</evidence>
<evidence type="ECO:0000256" key="5">
    <source>
        <dbReference type="ARBA" id="ARBA00023015"/>
    </source>
</evidence>
<evidence type="ECO:0000256" key="3">
    <source>
        <dbReference type="ARBA" id="ARBA00022491"/>
    </source>
</evidence>
<dbReference type="InterPro" id="IPR031316">
    <property type="entry name" value="FlgM_C"/>
</dbReference>
<evidence type="ECO:0000256" key="2">
    <source>
        <dbReference type="ARBA" id="ARBA00017823"/>
    </source>
</evidence>
<evidence type="ECO:0000256" key="7">
    <source>
        <dbReference type="ARBA" id="ARBA00024739"/>
    </source>
</evidence>
<evidence type="ECO:0000313" key="12">
    <source>
        <dbReference type="Proteomes" id="UP000214566"/>
    </source>
</evidence>
<dbReference type="Proteomes" id="UP000214566">
    <property type="component" value="Unassembled WGS sequence"/>
</dbReference>
<evidence type="ECO:0000256" key="6">
    <source>
        <dbReference type="ARBA" id="ARBA00023163"/>
    </source>
</evidence>
<feature type="domain" description="Anti-sigma-28 factor FlgM C-terminal" evidence="10">
    <location>
        <begin position="46"/>
        <end position="97"/>
    </location>
</feature>
<comment type="similarity">
    <text evidence="1">Belongs to the FlgM family.</text>
</comment>
<dbReference type="EMBL" id="FLMQ01000057">
    <property type="protein sequence ID" value="SBP89497.1"/>
    <property type="molecule type" value="Genomic_DNA"/>
</dbReference>
<dbReference type="SUPFAM" id="SSF101498">
    <property type="entry name" value="Anti-sigma factor FlgM"/>
    <property type="match status" value="1"/>
</dbReference>
<dbReference type="InterPro" id="IPR035890">
    <property type="entry name" value="Anti-sigma-28_factor_FlgM_sf"/>
</dbReference>
<keyword evidence="3" id="KW-0678">Repressor</keyword>
<feature type="region of interest" description="Disordered" evidence="9">
    <location>
        <begin position="1"/>
        <end position="33"/>
    </location>
</feature>
<name>A0A238D872_THIDL</name>
<dbReference type="GO" id="GO:0045892">
    <property type="term" value="P:negative regulation of DNA-templated transcription"/>
    <property type="evidence" value="ECO:0007669"/>
    <property type="project" value="InterPro"/>
</dbReference>
<dbReference type="Pfam" id="PF04316">
    <property type="entry name" value="FlgM"/>
    <property type="match status" value="1"/>
</dbReference>
<accession>A0A238D872</accession>
<keyword evidence="6" id="KW-0804">Transcription</keyword>
<dbReference type="RefSeq" id="WP_186436697.1">
    <property type="nucleotide sequence ID" value="NZ_LT592171.1"/>
</dbReference>
<evidence type="ECO:0000313" key="11">
    <source>
        <dbReference type="EMBL" id="SBP89497.1"/>
    </source>
</evidence>
<evidence type="ECO:0000256" key="1">
    <source>
        <dbReference type="ARBA" id="ARBA00005322"/>
    </source>
</evidence>
<keyword evidence="5" id="KW-0805">Transcription regulation</keyword>
<sequence>MNPIQNSVTNPASGSIQKVETSTKRNPAGTAGSVAAGAVGTQAGGDMVSISNSARLLNTAATTTTSGATDLKLSELKSAIASGHYTVDPQKIAQGLLRDSQALQKATGR</sequence>
<comment type="function">
    <text evidence="7">Responsible for the coupling of flagellin expression to flagellar assembly by preventing expression of the flagellin genes when a component of the middle class of proteins is defective. It negatively regulates flagellar genes by inhibiting the activity of FliA by directly binding to FliA.</text>
</comment>
<keyword evidence="12" id="KW-1185">Reference proteome</keyword>
<evidence type="ECO:0000256" key="9">
    <source>
        <dbReference type="SAM" id="MobiDB-lite"/>
    </source>
</evidence>
<feature type="compositionally biased region" description="Polar residues" evidence="9">
    <location>
        <begin position="1"/>
        <end position="20"/>
    </location>
</feature>